<feature type="domain" description="SusD-like N-terminal" evidence="7">
    <location>
        <begin position="98"/>
        <end position="221"/>
    </location>
</feature>
<evidence type="ECO:0000259" key="6">
    <source>
        <dbReference type="Pfam" id="PF07980"/>
    </source>
</evidence>
<protein>
    <submittedName>
        <fullName evidence="8">RagB/SusD family nutrient uptake outer membrane protein</fullName>
    </submittedName>
</protein>
<evidence type="ECO:0000256" key="1">
    <source>
        <dbReference type="ARBA" id="ARBA00004442"/>
    </source>
</evidence>
<reference evidence="8 9" key="1">
    <citation type="submission" date="2023-09" db="EMBL/GenBank/DDBJ databases">
        <authorList>
            <person name="Rey-Velasco X."/>
        </authorList>
    </citation>
    <scope>NUCLEOTIDE SEQUENCE [LARGE SCALE GENOMIC DNA]</scope>
    <source>
        <strain evidence="8 9">P007</strain>
    </source>
</reference>
<name>A0ABU3BJY2_9FLAO</name>
<keyword evidence="9" id="KW-1185">Reference proteome</keyword>
<dbReference type="SUPFAM" id="SSF48452">
    <property type="entry name" value="TPR-like"/>
    <property type="match status" value="1"/>
</dbReference>
<accession>A0ABU3BJY2</accession>
<comment type="subcellular location">
    <subcellularLocation>
        <location evidence="1">Cell outer membrane</location>
    </subcellularLocation>
</comment>
<evidence type="ECO:0000256" key="2">
    <source>
        <dbReference type="ARBA" id="ARBA00006275"/>
    </source>
</evidence>
<sequence>MKKKFIYCFTLLALIIGCSDDFTDKPAVGALSDAALANEQGVDLLLVGAYSALDGIRNNQGAADWTVSGDNWWFDVIADDAHKGSTDGDQADLFLIETYDWTSANPYFFGKWNGLFAGVNRANAVISLIASLEDGDFSSQLAQARFLRGHFNFELQKIFGNVPYISEENFAATEFNQPNPGAIWEQIEADFQYAVDNLPASQADIGRPNSWTAKAFLGKAHLFQSDWSAALSLLQDVINNGPYALNAEFLDNFSLAGDNSSESVFAIQYTTDSGQSFNGNRGGTLNFPNPGPFGSCCGFYQPSQDLVNAYQVDAGGLPLLDTFNQNDVANDYGVESADAFTPEAGLLDPRLDYTVGRRGIDYNNYGAMVGKDWIRASFADISGPYLPKKNVYQAGESGNQGTGAWGQQHSGINYHIMRYADVLLMAAEAAVETGDLGTALNYVNEVRNRAKNMTYVQNEAGDANAANYLVEPYASFGDADTARKAVRFERRLELAMEGHRVFDLRRWGNTVEILNAYVQSEARTIENFGQKANSYSANLDLLPIPLTAIDLSGGALTQNPGF</sequence>
<comment type="similarity">
    <text evidence="2">Belongs to the SusD family.</text>
</comment>
<gene>
    <name evidence="8" type="ORF">RM520_12620</name>
</gene>
<dbReference type="Proteomes" id="UP001250662">
    <property type="component" value="Unassembled WGS sequence"/>
</dbReference>
<comment type="caution">
    <text evidence="8">The sequence shown here is derived from an EMBL/GenBank/DDBJ whole genome shotgun (WGS) entry which is preliminary data.</text>
</comment>
<evidence type="ECO:0000256" key="3">
    <source>
        <dbReference type="ARBA" id="ARBA00022729"/>
    </source>
</evidence>
<evidence type="ECO:0000256" key="4">
    <source>
        <dbReference type="ARBA" id="ARBA00023136"/>
    </source>
</evidence>
<dbReference type="Gene3D" id="1.25.40.390">
    <property type="match status" value="1"/>
</dbReference>
<evidence type="ECO:0000313" key="8">
    <source>
        <dbReference type="EMBL" id="MDT0622474.1"/>
    </source>
</evidence>
<evidence type="ECO:0000256" key="5">
    <source>
        <dbReference type="ARBA" id="ARBA00023237"/>
    </source>
</evidence>
<keyword evidence="4" id="KW-0472">Membrane</keyword>
<dbReference type="Pfam" id="PF14322">
    <property type="entry name" value="SusD-like_3"/>
    <property type="match status" value="1"/>
</dbReference>
<dbReference type="InterPro" id="IPR011990">
    <property type="entry name" value="TPR-like_helical_dom_sf"/>
</dbReference>
<evidence type="ECO:0000259" key="7">
    <source>
        <dbReference type="Pfam" id="PF14322"/>
    </source>
</evidence>
<keyword evidence="3" id="KW-0732">Signal</keyword>
<proteinExistence type="inferred from homology"/>
<dbReference type="RefSeq" id="WP_311388237.1">
    <property type="nucleotide sequence ID" value="NZ_JAVRHU010000003.1"/>
</dbReference>
<dbReference type="InterPro" id="IPR033985">
    <property type="entry name" value="SusD-like_N"/>
</dbReference>
<feature type="domain" description="RagB/SusD" evidence="6">
    <location>
        <begin position="262"/>
        <end position="562"/>
    </location>
</feature>
<dbReference type="EMBL" id="JAVRHU010000003">
    <property type="protein sequence ID" value="MDT0622474.1"/>
    <property type="molecule type" value="Genomic_DNA"/>
</dbReference>
<dbReference type="InterPro" id="IPR012944">
    <property type="entry name" value="SusD_RagB_dom"/>
</dbReference>
<evidence type="ECO:0000313" key="9">
    <source>
        <dbReference type="Proteomes" id="UP001250662"/>
    </source>
</evidence>
<dbReference type="PROSITE" id="PS51257">
    <property type="entry name" value="PROKAR_LIPOPROTEIN"/>
    <property type="match status" value="1"/>
</dbReference>
<organism evidence="8 9">
    <name type="scientific">Croceitalea vernalis</name>
    <dbReference type="NCBI Taxonomy" id="3075599"/>
    <lineage>
        <taxon>Bacteria</taxon>
        <taxon>Pseudomonadati</taxon>
        <taxon>Bacteroidota</taxon>
        <taxon>Flavobacteriia</taxon>
        <taxon>Flavobacteriales</taxon>
        <taxon>Flavobacteriaceae</taxon>
        <taxon>Croceitalea</taxon>
    </lineage>
</organism>
<keyword evidence="5" id="KW-0998">Cell outer membrane</keyword>
<dbReference type="Pfam" id="PF07980">
    <property type="entry name" value="SusD_RagB"/>
    <property type="match status" value="1"/>
</dbReference>